<dbReference type="EMBL" id="FWXZ01000001">
    <property type="protein sequence ID" value="SMC37125.1"/>
    <property type="molecule type" value="Genomic_DNA"/>
</dbReference>
<name>A0AC61PI30_9FIRM</name>
<proteinExistence type="predicted"/>
<reference evidence="1" key="1">
    <citation type="submission" date="2017-04" db="EMBL/GenBank/DDBJ databases">
        <authorList>
            <person name="Varghese N."/>
            <person name="Submissions S."/>
        </authorList>
    </citation>
    <scope>NUCLEOTIDE SEQUENCE</scope>
    <source>
        <strain evidence="1">WTE2008</strain>
    </source>
</reference>
<evidence type="ECO:0000313" key="2">
    <source>
        <dbReference type="Proteomes" id="UP000192328"/>
    </source>
</evidence>
<sequence length="233" mass="26300">MDKFEALWAYQEEDMKADAIAAAIKRSPTRQKLEKARDFILDRQKQYKQIEEDVAAMVDRKDIIAQAITRSREQLGALQSRFEANPPQTAEDVKALLAEVSRCRDTIRQYEVEISRIVKETDANEKLSRNVRLEAANAKKSFDQLKTEYEEESKSKKGDLETQRAKAKEIMASVDPALLEEYETIKKHISPPVARLTHGQCAGCNTSLPSAILSKIKSGALVECETCGRMIIP</sequence>
<gene>
    <name evidence="1" type="ORF">SAMN06297397_0368</name>
</gene>
<dbReference type="Proteomes" id="UP000192328">
    <property type="component" value="Unassembled WGS sequence"/>
</dbReference>
<organism evidence="1 2">
    <name type="scientific">Aristaeella lactis</name>
    <dbReference type="NCBI Taxonomy" id="3046383"/>
    <lineage>
        <taxon>Bacteria</taxon>
        <taxon>Bacillati</taxon>
        <taxon>Bacillota</taxon>
        <taxon>Clostridia</taxon>
        <taxon>Eubacteriales</taxon>
        <taxon>Aristaeellaceae</taxon>
        <taxon>Aristaeella</taxon>
    </lineage>
</organism>
<evidence type="ECO:0000313" key="1">
    <source>
        <dbReference type="EMBL" id="SMC37125.1"/>
    </source>
</evidence>
<protein>
    <submittedName>
        <fullName evidence="1">C4-type zinc ribbon domain-containing protein</fullName>
    </submittedName>
</protein>
<keyword evidence="2" id="KW-1185">Reference proteome</keyword>
<accession>A0AC61PI30</accession>
<comment type="caution">
    <text evidence="1">The sequence shown here is derived from an EMBL/GenBank/DDBJ whole genome shotgun (WGS) entry which is preliminary data.</text>
</comment>